<dbReference type="EMBL" id="GBRH01253086">
    <property type="protein sequence ID" value="JAD44809.1"/>
    <property type="molecule type" value="Transcribed_RNA"/>
</dbReference>
<protein>
    <submittedName>
        <fullName evidence="1">Uncharacterized protein</fullName>
    </submittedName>
</protein>
<accession>A0A0A8ZZG1</accession>
<reference evidence="1" key="1">
    <citation type="submission" date="2014-09" db="EMBL/GenBank/DDBJ databases">
        <authorList>
            <person name="Magalhaes I.L.F."/>
            <person name="Oliveira U."/>
            <person name="Santos F.R."/>
            <person name="Vidigal T.H.D.A."/>
            <person name="Brescovit A.D."/>
            <person name="Santos A.J."/>
        </authorList>
    </citation>
    <scope>NUCLEOTIDE SEQUENCE</scope>
    <source>
        <tissue evidence="1">Shoot tissue taken approximately 20 cm above the soil surface</tissue>
    </source>
</reference>
<evidence type="ECO:0000313" key="1">
    <source>
        <dbReference type="EMBL" id="JAD44809.1"/>
    </source>
</evidence>
<organism evidence="1">
    <name type="scientific">Arundo donax</name>
    <name type="common">Giant reed</name>
    <name type="synonym">Donax arundinaceus</name>
    <dbReference type="NCBI Taxonomy" id="35708"/>
    <lineage>
        <taxon>Eukaryota</taxon>
        <taxon>Viridiplantae</taxon>
        <taxon>Streptophyta</taxon>
        <taxon>Embryophyta</taxon>
        <taxon>Tracheophyta</taxon>
        <taxon>Spermatophyta</taxon>
        <taxon>Magnoliopsida</taxon>
        <taxon>Liliopsida</taxon>
        <taxon>Poales</taxon>
        <taxon>Poaceae</taxon>
        <taxon>PACMAD clade</taxon>
        <taxon>Arundinoideae</taxon>
        <taxon>Arundineae</taxon>
        <taxon>Arundo</taxon>
    </lineage>
</organism>
<dbReference type="AlphaFoldDB" id="A0A0A8ZZG1"/>
<reference evidence="1" key="2">
    <citation type="journal article" date="2015" name="Data Brief">
        <title>Shoot transcriptome of the giant reed, Arundo donax.</title>
        <authorList>
            <person name="Barrero R.A."/>
            <person name="Guerrero F.D."/>
            <person name="Moolhuijzen P."/>
            <person name="Goolsby J.A."/>
            <person name="Tidwell J."/>
            <person name="Bellgard S.E."/>
            <person name="Bellgard M.I."/>
        </authorList>
    </citation>
    <scope>NUCLEOTIDE SEQUENCE</scope>
    <source>
        <tissue evidence="1">Shoot tissue taken approximately 20 cm above the soil surface</tissue>
    </source>
</reference>
<sequence>MLPVDFANFMHHERWLHTSFGFRSPKEAILFSSEWGPIALVSSLPFINDSDTQGARDLLLQKLIDGLGC</sequence>
<proteinExistence type="predicted"/>
<name>A0A0A8ZZG1_ARUDO</name>